<dbReference type="Pfam" id="PF13458">
    <property type="entry name" value="Peripla_BP_6"/>
    <property type="match status" value="1"/>
</dbReference>
<dbReference type="RefSeq" id="WP_252953105.1">
    <property type="nucleotide sequence ID" value="NZ_JAFIRR010000059.1"/>
</dbReference>
<keyword evidence="6" id="KW-1185">Reference proteome</keyword>
<dbReference type="Gene3D" id="3.40.50.2300">
    <property type="match status" value="2"/>
</dbReference>
<sequence>MPTRRLLLAAAAGGLFTPRLVRAQETPGVTATELRIGNTMPYSGPASAYGSIGRSHQAFFRMVNDNGGIAGRKINFITYDDGYSPPKTVEQVRRLVEQDRVAFLFNPLGTASNSAILRYVNQRKVPHLFLSTGADKWGNYQDTPWTIGWQPSYRTEAQIYAKHMLEQKPNAKLALLYQNDDFGKDYVTGIRDVLGARYDAMVRAVSHEATDPTVDSQIVTLAGSGAEVMLTATTPKFAAQAIRKVFEVGWRPLHYLTNVSISVGTVMEPAGAERGVGIITSAYLKDPTDPAWEQDAGMNEWRSFMSKYIPDGDMKDGSFPFAYGIAQTLMQVLRQCEGNFARDNVMRQAANLQGFVPATLIPGITVNTSPTNFHPIRQMQLQRWTGTTWERFGGIIEGAHLAG</sequence>
<dbReference type="Proteomes" id="UP001523392">
    <property type="component" value="Unassembled WGS sequence"/>
</dbReference>
<dbReference type="InterPro" id="IPR028081">
    <property type="entry name" value="Leu-bd"/>
</dbReference>
<reference evidence="5 6" key="1">
    <citation type="submission" date="2021-12" db="EMBL/GenBank/DDBJ databases">
        <title>Siccirubricoccus leaddurans sp. nov., a high concentration Zn2+ tolerance bacterium.</title>
        <authorList>
            <person name="Cao Y."/>
        </authorList>
    </citation>
    <scope>NUCLEOTIDE SEQUENCE [LARGE SCALE GENOMIC DNA]</scope>
    <source>
        <strain evidence="5 6">KC 17139</strain>
    </source>
</reference>
<name>A0ABT1D3I8_9PROT</name>
<dbReference type="CDD" id="cd06343">
    <property type="entry name" value="PBP1_ABC_ligand_binding-like"/>
    <property type="match status" value="1"/>
</dbReference>
<feature type="chain" id="PRO_5045838715" evidence="3">
    <location>
        <begin position="24"/>
        <end position="403"/>
    </location>
</feature>
<feature type="signal peptide" evidence="3">
    <location>
        <begin position="1"/>
        <end position="23"/>
    </location>
</feature>
<gene>
    <name evidence="5" type="ORF">JYK14_10000</name>
</gene>
<dbReference type="PANTHER" id="PTHR47235:SF1">
    <property type="entry name" value="BLR6548 PROTEIN"/>
    <property type="match status" value="1"/>
</dbReference>
<dbReference type="PANTHER" id="PTHR47235">
    <property type="entry name" value="BLR6548 PROTEIN"/>
    <property type="match status" value="1"/>
</dbReference>
<dbReference type="InterPro" id="IPR028082">
    <property type="entry name" value="Peripla_BP_I"/>
</dbReference>
<evidence type="ECO:0000313" key="6">
    <source>
        <dbReference type="Proteomes" id="UP001523392"/>
    </source>
</evidence>
<comment type="similarity">
    <text evidence="1">Belongs to the leucine-binding protein family.</text>
</comment>
<evidence type="ECO:0000256" key="1">
    <source>
        <dbReference type="ARBA" id="ARBA00010062"/>
    </source>
</evidence>
<evidence type="ECO:0000256" key="3">
    <source>
        <dbReference type="SAM" id="SignalP"/>
    </source>
</evidence>
<dbReference type="SUPFAM" id="SSF53822">
    <property type="entry name" value="Periplasmic binding protein-like I"/>
    <property type="match status" value="1"/>
</dbReference>
<keyword evidence="2 3" id="KW-0732">Signal</keyword>
<evidence type="ECO:0000259" key="4">
    <source>
        <dbReference type="Pfam" id="PF13458"/>
    </source>
</evidence>
<proteinExistence type="inferred from homology"/>
<comment type="caution">
    <text evidence="5">The sequence shown here is derived from an EMBL/GenBank/DDBJ whole genome shotgun (WGS) entry which is preliminary data.</text>
</comment>
<dbReference type="EMBL" id="JAFIRR010000059">
    <property type="protein sequence ID" value="MCO6416496.1"/>
    <property type="molecule type" value="Genomic_DNA"/>
</dbReference>
<accession>A0ABT1D3I8</accession>
<protein>
    <submittedName>
        <fullName evidence="5">ABC transporter substrate-binding protein</fullName>
    </submittedName>
</protein>
<organism evidence="5 6">
    <name type="scientific">Siccirubricoccus soli</name>
    <dbReference type="NCBI Taxonomy" id="2899147"/>
    <lineage>
        <taxon>Bacteria</taxon>
        <taxon>Pseudomonadati</taxon>
        <taxon>Pseudomonadota</taxon>
        <taxon>Alphaproteobacteria</taxon>
        <taxon>Acetobacterales</taxon>
        <taxon>Roseomonadaceae</taxon>
        <taxon>Siccirubricoccus</taxon>
    </lineage>
</organism>
<evidence type="ECO:0000256" key="2">
    <source>
        <dbReference type="ARBA" id="ARBA00022729"/>
    </source>
</evidence>
<evidence type="ECO:0000313" key="5">
    <source>
        <dbReference type="EMBL" id="MCO6416496.1"/>
    </source>
</evidence>
<feature type="domain" description="Leucine-binding protein" evidence="4">
    <location>
        <begin position="34"/>
        <end position="385"/>
    </location>
</feature>